<accession>A0A498MK07</accession>
<evidence type="ECO:0000313" key="3">
    <source>
        <dbReference type="Proteomes" id="UP000290572"/>
    </source>
</evidence>
<sequence length="98" mass="11519">MATAPLRDPPKILPQEEVMHRNHQHQEDVNKERIVHLQEKLRNWNALEDELLLETLKYYINPCPRVTLLALLNENQESWSKGEDEIPLQESDLGPRDS</sequence>
<evidence type="ECO:0000313" key="2">
    <source>
        <dbReference type="EMBL" id="RXN19176.1"/>
    </source>
</evidence>
<keyword evidence="3" id="KW-1185">Reference proteome</keyword>
<comment type="caution">
    <text evidence="2">The sequence shown here is derived from an EMBL/GenBank/DDBJ whole genome shotgun (WGS) entry which is preliminary data.</text>
</comment>
<feature type="region of interest" description="Disordered" evidence="1">
    <location>
        <begin position="1"/>
        <end position="29"/>
    </location>
</feature>
<name>A0A498MK07_LABRO</name>
<gene>
    <name evidence="2" type="ORF">ROHU_025889</name>
</gene>
<dbReference type="AlphaFoldDB" id="A0A498MK07"/>
<protein>
    <submittedName>
        <fullName evidence="2">Uncharacterized protein</fullName>
    </submittedName>
</protein>
<proteinExistence type="predicted"/>
<feature type="region of interest" description="Disordered" evidence="1">
    <location>
        <begin position="78"/>
        <end position="98"/>
    </location>
</feature>
<organism evidence="2 3">
    <name type="scientific">Labeo rohita</name>
    <name type="common">Indian major carp</name>
    <name type="synonym">Cyprinus rohita</name>
    <dbReference type="NCBI Taxonomy" id="84645"/>
    <lineage>
        <taxon>Eukaryota</taxon>
        <taxon>Metazoa</taxon>
        <taxon>Chordata</taxon>
        <taxon>Craniata</taxon>
        <taxon>Vertebrata</taxon>
        <taxon>Euteleostomi</taxon>
        <taxon>Actinopterygii</taxon>
        <taxon>Neopterygii</taxon>
        <taxon>Teleostei</taxon>
        <taxon>Ostariophysi</taxon>
        <taxon>Cypriniformes</taxon>
        <taxon>Cyprinidae</taxon>
        <taxon>Labeoninae</taxon>
        <taxon>Labeonini</taxon>
        <taxon>Labeo</taxon>
    </lineage>
</organism>
<evidence type="ECO:0000256" key="1">
    <source>
        <dbReference type="SAM" id="MobiDB-lite"/>
    </source>
</evidence>
<reference evidence="2 3" key="1">
    <citation type="submission" date="2018-03" db="EMBL/GenBank/DDBJ databases">
        <title>Draft genome sequence of Rohu Carp (Labeo rohita).</title>
        <authorList>
            <person name="Das P."/>
            <person name="Kushwaha B."/>
            <person name="Joshi C.G."/>
            <person name="Kumar D."/>
            <person name="Nagpure N.S."/>
            <person name="Sahoo L."/>
            <person name="Das S.P."/>
            <person name="Bit A."/>
            <person name="Patnaik S."/>
            <person name="Meher P.K."/>
            <person name="Jayasankar P."/>
            <person name="Koringa P.G."/>
            <person name="Patel N.V."/>
            <person name="Hinsu A.T."/>
            <person name="Kumar R."/>
            <person name="Pandey M."/>
            <person name="Agarwal S."/>
            <person name="Srivastava S."/>
            <person name="Singh M."/>
            <person name="Iquebal M.A."/>
            <person name="Jaiswal S."/>
            <person name="Angadi U.B."/>
            <person name="Kumar N."/>
            <person name="Raza M."/>
            <person name="Shah T.M."/>
            <person name="Rai A."/>
            <person name="Jena J.K."/>
        </authorList>
    </citation>
    <scope>NUCLEOTIDE SEQUENCE [LARGE SCALE GENOMIC DNA]</scope>
    <source>
        <strain evidence="2">DASCIFA01</strain>
        <tissue evidence="2">Testis</tissue>
    </source>
</reference>
<feature type="compositionally biased region" description="Basic and acidic residues" evidence="1">
    <location>
        <begin position="17"/>
        <end position="29"/>
    </location>
</feature>
<dbReference type="Proteomes" id="UP000290572">
    <property type="component" value="Unassembled WGS sequence"/>
</dbReference>
<dbReference type="EMBL" id="QBIY01012683">
    <property type="protein sequence ID" value="RXN19176.1"/>
    <property type="molecule type" value="Genomic_DNA"/>
</dbReference>